<reference evidence="2 3" key="1">
    <citation type="submission" date="2016-10" db="EMBL/GenBank/DDBJ databases">
        <authorList>
            <person name="de Groot N.N."/>
        </authorList>
    </citation>
    <scope>NUCLEOTIDE SEQUENCE [LARGE SCALE GENOMIC DNA]</scope>
    <source>
        <strain evidence="2 3">DSM 9236</strain>
    </source>
</reference>
<dbReference type="AlphaFoldDB" id="A0A1I1YFP5"/>
<keyword evidence="1" id="KW-0732">Signal</keyword>
<organism evidence="2 3">
    <name type="scientific">Succiniclasticum ruminis DSM 9236</name>
    <dbReference type="NCBI Taxonomy" id="1123323"/>
    <lineage>
        <taxon>Bacteria</taxon>
        <taxon>Bacillati</taxon>
        <taxon>Bacillota</taxon>
        <taxon>Negativicutes</taxon>
        <taxon>Acidaminococcales</taxon>
        <taxon>Acidaminococcaceae</taxon>
        <taxon>Succiniclasticum</taxon>
    </lineage>
</organism>
<dbReference type="SUPFAM" id="SSF101898">
    <property type="entry name" value="NHL repeat"/>
    <property type="match status" value="1"/>
</dbReference>
<feature type="signal peptide" evidence="1">
    <location>
        <begin position="1"/>
        <end position="26"/>
    </location>
</feature>
<sequence length="314" mass="35148">MKKNLITVFSFLLFICCCFLPFGSFAAPAPDVSVIQDGIRFSECVRPYDGGVLIANYGSKHKIPAIHEIKGYILYRKDGQTKTLIPPGLLQYPSGMAVKDDYLFVCDGEHLRVYNLQQPEKAPQTVTFPKPYWLKAAAVDENTLYVSSNNIGQIFTLDISHPEKMGRVQPKKWLELQGVECMAVGNGVMYITASPENGPETEEADMENIIYRVSDLRHPQAEKFISKKVYSGNPAADKNVSVYYEGITLSEDNYALYVADHRVKTGAILVVDIGTKELRTIYEAEGLDPADITLTDKALFIPDMKNHRVLKLEL</sequence>
<dbReference type="OrthoDB" id="7675395at2"/>
<name>A0A1I1YFP5_9FIRM</name>
<keyword evidence="3" id="KW-1185">Reference proteome</keyword>
<protein>
    <submittedName>
        <fullName evidence="2">Uncharacterized protein</fullName>
    </submittedName>
</protein>
<evidence type="ECO:0000256" key="1">
    <source>
        <dbReference type="SAM" id="SignalP"/>
    </source>
</evidence>
<evidence type="ECO:0000313" key="2">
    <source>
        <dbReference type="EMBL" id="SFE18407.1"/>
    </source>
</evidence>
<dbReference type="EMBL" id="FONL01000002">
    <property type="protein sequence ID" value="SFE18407.1"/>
    <property type="molecule type" value="Genomic_DNA"/>
</dbReference>
<dbReference type="Proteomes" id="UP000198896">
    <property type="component" value="Unassembled WGS sequence"/>
</dbReference>
<evidence type="ECO:0000313" key="3">
    <source>
        <dbReference type="Proteomes" id="UP000198896"/>
    </source>
</evidence>
<gene>
    <name evidence="2" type="ORF">SAMN05216245_102187</name>
</gene>
<dbReference type="RefSeq" id="WP_093912766.1">
    <property type="nucleotide sequence ID" value="NZ_FONL01000002.1"/>
</dbReference>
<proteinExistence type="predicted"/>
<accession>A0A1I1YFP5</accession>
<dbReference type="STRING" id="1123323.SAMN05216245_102187"/>
<feature type="chain" id="PRO_5011594875" evidence="1">
    <location>
        <begin position="27"/>
        <end position="314"/>
    </location>
</feature>